<dbReference type="SUPFAM" id="SSF81606">
    <property type="entry name" value="PP2C-like"/>
    <property type="match status" value="1"/>
</dbReference>
<dbReference type="PANTHER" id="PTHR47992">
    <property type="entry name" value="PROTEIN PHOSPHATASE"/>
    <property type="match status" value="1"/>
</dbReference>
<dbReference type="PROSITE" id="PS51746">
    <property type="entry name" value="PPM_2"/>
    <property type="match status" value="1"/>
</dbReference>
<gene>
    <name evidence="3" type="ORF">SNAT2548_LOCUS26278</name>
</gene>
<feature type="region of interest" description="Disordered" evidence="1">
    <location>
        <begin position="299"/>
        <end position="390"/>
    </location>
</feature>
<feature type="region of interest" description="Disordered" evidence="1">
    <location>
        <begin position="549"/>
        <end position="618"/>
    </location>
</feature>
<evidence type="ECO:0000259" key="2">
    <source>
        <dbReference type="PROSITE" id="PS51746"/>
    </source>
</evidence>
<dbReference type="InterPro" id="IPR001932">
    <property type="entry name" value="PPM-type_phosphatase-like_dom"/>
</dbReference>
<feature type="compositionally biased region" description="Basic and acidic residues" evidence="1">
    <location>
        <begin position="551"/>
        <end position="561"/>
    </location>
</feature>
<dbReference type="EMBL" id="CAJNDS010002426">
    <property type="protein sequence ID" value="CAE7469237.1"/>
    <property type="molecule type" value="Genomic_DNA"/>
</dbReference>
<feature type="compositionally biased region" description="Polar residues" evidence="1">
    <location>
        <begin position="487"/>
        <end position="498"/>
    </location>
</feature>
<dbReference type="CDD" id="cd00143">
    <property type="entry name" value="PP2Cc"/>
    <property type="match status" value="1"/>
</dbReference>
<comment type="caution">
    <text evidence="3">The sequence shown here is derived from an EMBL/GenBank/DDBJ whole genome shotgun (WGS) entry which is preliminary data.</text>
</comment>
<reference evidence="3" key="1">
    <citation type="submission" date="2021-02" db="EMBL/GenBank/DDBJ databases">
        <authorList>
            <person name="Dougan E. K."/>
            <person name="Rhodes N."/>
            <person name="Thang M."/>
            <person name="Chan C."/>
        </authorList>
    </citation>
    <scope>NUCLEOTIDE SEQUENCE</scope>
</reference>
<evidence type="ECO:0000313" key="4">
    <source>
        <dbReference type="Proteomes" id="UP000604046"/>
    </source>
</evidence>
<feature type="compositionally biased region" description="Basic and acidic residues" evidence="1">
    <location>
        <begin position="360"/>
        <end position="380"/>
    </location>
</feature>
<accession>A0A812SD19</accession>
<organism evidence="3 4">
    <name type="scientific">Symbiodinium natans</name>
    <dbReference type="NCBI Taxonomy" id="878477"/>
    <lineage>
        <taxon>Eukaryota</taxon>
        <taxon>Sar</taxon>
        <taxon>Alveolata</taxon>
        <taxon>Dinophyceae</taxon>
        <taxon>Suessiales</taxon>
        <taxon>Symbiodiniaceae</taxon>
        <taxon>Symbiodinium</taxon>
    </lineage>
</organism>
<sequence>MAPEEIVPCEDFATCGAAQFQNKSFPKNVKQQDSYFIVEDMAATFGVRLGGVDRVALYGVADGHGECGEVCATFVRRHLPTQLAKSRHFAEGQLESALVEAFVQTELLQQSAGLPLWASGACVTAAVVSPTSIVVANCGDCRCVLAEQGAARDLSFDHNVQSATPEELRRVLAAGGSLTPDKRVTTGGAPGRLATTRSLGDYWAKPQGPPEGHIISGLPEIQAVARRPGQQFLLLASDGIFGFMSSQEVVSMCVSRAQQLPPSSPLSALSHALVCAAVSRRSDDNCTCLAVDLSRVDLSGPPELVKRPNERQRPPDLEVPGPDLPEQNPYWEPKPDELGQTDSVHSTRRHGHSLALAEKSVSDGAHRTRQPEGLREDSEKTSLPPSSPATADEVCWCPWCWGMSHEGKAENIILGSFERWRLHMHEHHFDKLSVAYAADEIVPCYWCCRPCVTKKGQHKSLNRLPFWGSHERVCRENPSKPLLPGQARSSEGSQTSSGEWHWGRRSQARRPPLLRKDASGIGATSPSLAYRDLRDSYDLHELRHLSLPGDEVGRMGYDGRRPPHPPKGSVEHINERRAPRREAHRPSVAPERADAEEAASGHQAQGPSRGHVRARRAL</sequence>
<protein>
    <recommendedName>
        <fullName evidence="2">PPM-type phosphatase domain-containing protein</fullName>
    </recommendedName>
</protein>
<name>A0A812SD19_9DINO</name>
<dbReference type="OrthoDB" id="420076at2759"/>
<proteinExistence type="predicted"/>
<dbReference type="Gene3D" id="3.60.40.10">
    <property type="entry name" value="PPM-type phosphatase domain"/>
    <property type="match status" value="1"/>
</dbReference>
<dbReference type="Proteomes" id="UP000604046">
    <property type="component" value="Unassembled WGS sequence"/>
</dbReference>
<evidence type="ECO:0000313" key="3">
    <source>
        <dbReference type="EMBL" id="CAE7469237.1"/>
    </source>
</evidence>
<feature type="region of interest" description="Disordered" evidence="1">
    <location>
        <begin position="477"/>
        <end position="526"/>
    </location>
</feature>
<keyword evidence="4" id="KW-1185">Reference proteome</keyword>
<feature type="compositionally biased region" description="Basic and acidic residues" evidence="1">
    <location>
        <begin position="304"/>
        <end position="316"/>
    </location>
</feature>
<evidence type="ECO:0000256" key="1">
    <source>
        <dbReference type="SAM" id="MobiDB-lite"/>
    </source>
</evidence>
<dbReference type="AlphaFoldDB" id="A0A812SD19"/>
<dbReference type="GO" id="GO:0004722">
    <property type="term" value="F:protein serine/threonine phosphatase activity"/>
    <property type="evidence" value="ECO:0007669"/>
    <property type="project" value="InterPro"/>
</dbReference>
<dbReference type="InterPro" id="IPR036457">
    <property type="entry name" value="PPM-type-like_dom_sf"/>
</dbReference>
<feature type="domain" description="PPM-type phosphatase" evidence="2">
    <location>
        <begin position="14"/>
        <end position="293"/>
    </location>
</feature>
<dbReference type="Pfam" id="PF00481">
    <property type="entry name" value="PP2C"/>
    <property type="match status" value="1"/>
</dbReference>
<dbReference type="InterPro" id="IPR015655">
    <property type="entry name" value="PP2C"/>
</dbReference>
<dbReference type="SMART" id="SM00332">
    <property type="entry name" value="PP2Cc"/>
    <property type="match status" value="1"/>
</dbReference>
<feature type="compositionally biased region" description="Basic and acidic residues" evidence="1">
    <location>
        <begin position="569"/>
        <end position="595"/>
    </location>
</feature>